<protein>
    <submittedName>
        <fullName evidence="1">Uncharacterized protein</fullName>
    </submittedName>
</protein>
<dbReference type="AlphaFoldDB" id="A0A8H7AIA3"/>
<proteinExistence type="predicted"/>
<dbReference type="Proteomes" id="UP000606974">
    <property type="component" value="Unassembled WGS sequence"/>
</dbReference>
<name>A0A8H7AIA3_9EURO</name>
<gene>
    <name evidence="1" type="ORF">GJ744_010308</name>
</gene>
<dbReference type="EMBL" id="JAACFV010000067">
    <property type="protein sequence ID" value="KAF7507517.1"/>
    <property type="molecule type" value="Genomic_DNA"/>
</dbReference>
<reference evidence="1" key="1">
    <citation type="submission" date="2020-02" db="EMBL/GenBank/DDBJ databases">
        <authorList>
            <person name="Palmer J.M."/>
        </authorList>
    </citation>
    <scope>NUCLEOTIDE SEQUENCE</scope>
    <source>
        <strain evidence="1">EPUS1.4</strain>
        <tissue evidence="1">Thallus</tissue>
    </source>
</reference>
<sequence length="133" mass="15030">MIFARFGYQGRSTWCDCSPSPLLARKPVPPAARGRTNDLEKSAKWKRQLIWRDFAIHLGPSKQRLLEDHQVKDTDIAREWTPLNSSNAACLPPRVLPVILEESTQYHERKLPRRADGVQDKGADIIVALTTSG</sequence>
<evidence type="ECO:0000313" key="2">
    <source>
        <dbReference type="Proteomes" id="UP000606974"/>
    </source>
</evidence>
<comment type="caution">
    <text evidence="1">The sequence shown here is derived from an EMBL/GenBank/DDBJ whole genome shotgun (WGS) entry which is preliminary data.</text>
</comment>
<organism evidence="1 2">
    <name type="scientific">Endocarpon pusillum</name>
    <dbReference type="NCBI Taxonomy" id="364733"/>
    <lineage>
        <taxon>Eukaryota</taxon>
        <taxon>Fungi</taxon>
        <taxon>Dikarya</taxon>
        <taxon>Ascomycota</taxon>
        <taxon>Pezizomycotina</taxon>
        <taxon>Eurotiomycetes</taxon>
        <taxon>Chaetothyriomycetidae</taxon>
        <taxon>Verrucariales</taxon>
        <taxon>Verrucariaceae</taxon>
        <taxon>Endocarpon</taxon>
    </lineage>
</organism>
<accession>A0A8H7AIA3</accession>
<evidence type="ECO:0000313" key="1">
    <source>
        <dbReference type="EMBL" id="KAF7507517.1"/>
    </source>
</evidence>
<keyword evidence="2" id="KW-1185">Reference proteome</keyword>